<evidence type="ECO:0000313" key="3">
    <source>
        <dbReference type="Proteomes" id="UP000831786"/>
    </source>
</evidence>
<reference evidence="2 3" key="1">
    <citation type="submission" date="2022-04" db="EMBL/GenBank/DDBJ databases">
        <title>Leucobacter sp. isolated from rhizosphere of garlic.</title>
        <authorList>
            <person name="Won M."/>
            <person name="Lee C.-M."/>
            <person name="Woen H.-Y."/>
            <person name="Kwon S.-W."/>
        </authorList>
    </citation>
    <scope>NUCLEOTIDE SEQUENCE [LARGE SCALE GENOMIC DNA]</scope>
    <source>
        <strain evidence="2 3">H21R-40</strain>
    </source>
</reference>
<gene>
    <name evidence="2" type="ORF">MUN78_16360</name>
</gene>
<keyword evidence="3" id="KW-1185">Reference proteome</keyword>
<feature type="domain" description="IrrE N-terminal-like" evidence="1">
    <location>
        <begin position="48"/>
        <end position="114"/>
    </location>
</feature>
<evidence type="ECO:0000259" key="1">
    <source>
        <dbReference type="Pfam" id="PF06114"/>
    </source>
</evidence>
<organism evidence="2 3">
    <name type="scientific">Leucobacter allii</name>
    <dbReference type="NCBI Taxonomy" id="2932247"/>
    <lineage>
        <taxon>Bacteria</taxon>
        <taxon>Bacillati</taxon>
        <taxon>Actinomycetota</taxon>
        <taxon>Actinomycetes</taxon>
        <taxon>Micrococcales</taxon>
        <taxon>Microbacteriaceae</taxon>
        <taxon>Leucobacter</taxon>
    </lineage>
</organism>
<dbReference type="Gene3D" id="1.10.10.2910">
    <property type="match status" value="1"/>
</dbReference>
<sequence>MQRLVTFADSIAVTWEFTFDLDPNRPGNYSDEARHIKILDGMTYIKTICSFAHELGHAVLRHVESIFPHVNERQERAADEWAAHFLIDVEEYKLAEAKYGSRTDWIAQELGVLERLVIAFEGTLDRLGDVVYQGSRMGLGQYVAKFEVA</sequence>
<proteinExistence type="predicted"/>
<dbReference type="Pfam" id="PF06114">
    <property type="entry name" value="Peptidase_M78"/>
    <property type="match status" value="1"/>
</dbReference>
<name>A0ABY4FLT1_9MICO</name>
<dbReference type="Proteomes" id="UP000831786">
    <property type="component" value="Chromosome"/>
</dbReference>
<dbReference type="RefSeq" id="WP_244727839.1">
    <property type="nucleotide sequence ID" value="NZ_CP095045.1"/>
</dbReference>
<dbReference type="EMBL" id="CP095045">
    <property type="protein sequence ID" value="UOQ57203.1"/>
    <property type="molecule type" value="Genomic_DNA"/>
</dbReference>
<evidence type="ECO:0000313" key="2">
    <source>
        <dbReference type="EMBL" id="UOQ57203.1"/>
    </source>
</evidence>
<accession>A0ABY4FLT1</accession>
<protein>
    <submittedName>
        <fullName evidence="2">ImmA/IrrE family metallo-endopeptidase</fullName>
    </submittedName>
</protein>
<dbReference type="InterPro" id="IPR010359">
    <property type="entry name" value="IrrE_HExxH"/>
</dbReference>